<evidence type="ECO:0000259" key="6">
    <source>
        <dbReference type="Pfam" id="PF00441"/>
    </source>
</evidence>
<protein>
    <recommendedName>
        <fullName evidence="6">Acyl-CoA dehydrogenase/oxidase C-terminal domain-containing protein</fullName>
    </recommendedName>
</protein>
<keyword evidence="8" id="KW-1185">Reference proteome</keyword>
<evidence type="ECO:0000256" key="2">
    <source>
        <dbReference type="ARBA" id="ARBA00009347"/>
    </source>
</evidence>
<keyword evidence="3" id="KW-0285">Flavoprotein</keyword>
<comment type="caution">
    <text evidence="7">The sequence shown here is derived from an EMBL/GenBank/DDBJ whole genome shotgun (WGS) entry which is preliminary data.</text>
</comment>
<dbReference type="PANTHER" id="PTHR43884">
    <property type="entry name" value="ACYL-COA DEHYDROGENASE"/>
    <property type="match status" value="1"/>
</dbReference>
<evidence type="ECO:0000313" key="7">
    <source>
        <dbReference type="EMBL" id="MDN4122608.1"/>
    </source>
</evidence>
<dbReference type="Gene3D" id="1.20.140.10">
    <property type="entry name" value="Butyryl-CoA Dehydrogenase, subunit A, domain 3"/>
    <property type="match status" value="1"/>
</dbReference>
<keyword evidence="4" id="KW-0274">FAD</keyword>
<evidence type="ECO:0000256" key="3">
    <source>
        <dbReference type="ARBA" id="ARBA00022630"/>
    </source>
</evidence>
<reference evidence="7" key="1">
    <citation type="submission" date="2021-11" db="EMBL/GenBank/DDBJ databases">
        <title>Draft genome sequence of Alcaligenes endophyticus type strain CCUG 75668T.</title>
        <authorList>
            <person name="Salva-Serra F."/>
            <person name="Duran R.E."/>
            <person name="Seeger M."/>
            <person name="Moore E.R.B."/>
            <person name="Jaen-Luchoro D."/>
        </authorList>
    </citation>
    <scope>NUCLEOTIDE SEQUENCE</scope>
    <source>
        <strain evidence="7">CCUG 75668</strain>
    </source>
</reference>
<dbReference type="EMBL" id="JAJHNU010000005">
    <property type="protein sequence ID" value="MDN4122608.1"/>
    <property type="molecule type" value="Genomic_DNA"/>
</dbReference>
<proteinExistence type="inferred from homology"/>
<dbReference type="InterPro" id="IPR009075">
    <property type="entry name" value="AcylCo_DH/oxidase_C"/>
</dbReference>
<organism evidence="7 8">
    <name type="scientific">Alcaligenes endophyticus</name>
    <dbReference type="NCBI Taxonomy" id="1929088"/>
    <lineage>
        <taxon>Bacteria</taxon>
        <taxon>Pseudomonadati</taxon>
        <taxon>Pseudomonadota</taxon>
        <taxon>Betaproteobacteria</taxon>
        <taxon>Burkholderiales</taxon>
        <taxon>Alcaligenaceae</taxon>
        <taxon>Alcaligenes</taxon>
    </lineage>
</organism>
<name>A0ABT8EMX9_9BURK</name>
<sequence>MKQLLLAALNRQLDEHCDVQAGASIALELTQSSTSPRYTQIYSAMHESGFLDLLVPEEQQGAGLTLLEAGEILMLPGYHLCPLPMVEMQLARAWLAHLMLPIPDGSLSIANTVMRNHAEGGHELPSQHQGLIIDQILACDEDGTVRLWDCHQATRLTLDDARSLNASLIWDKNYRGQQLNVPKERAPDLSALNAYALACLMSGASERILAMSLNYVNERVQFGRSIGRFQAIQQQLAEMAQWVGAMRMSVLQAGLSAQIANGQYLSLWIAKSMGAELSGKVADIAHAVHGAIGTTDEYPLHHFSTRLRQWRRLGGGSRYWQTQIGRQLQAEEGGDMLDMMRRITA</sequence>
<evidence type="ECO:0000256" key="1">
    <source>
        <dbReference type="ARBA" id="ARBA00001974"/>
    </source>
</evidence>
<dbReference type="PANTHER" id="PTHR43884:SF20">
    <property type="entry name" value="ACYL-COA DEHYDROGENASE FADE28"/>
    <property type="match status" value="1"/>
</dbReference>
<dbReference type="SUPFAM" id="SSF47203">
    <property type="entry name" value="Acyl-CoA dehydrogenase C-terminal domain-like"/>
    <property type="match status" value="1"/>
</dbReference>
<dbReference type="SUPFAM" id="SSF56645">
    <property type="entry name" value="Acyl-CoA dehydrogenase NM domain-like"/>
    <property type="match status" value="1"/>
</dbReference>
<gene>
    <name evidence="7" type="ORF">LMS43_15040</name>
</gene>
<comment type="cofactor">
    <cofactor evidence="1">
        <name>FAD</name>
        <dbReference type="ChEBI" id="CHEBI:57692"/>
    </cofactor>
</comment>
<comment type="similarity">
    <text evidence="2">Belongs to the acyl-CoA dehydrogenase family.</text>
</comment>
<accession>A0ABT8EMX9</accession>
<dbReference type="RefSeq" id="WP_266123863.1">
    <property type="nucleotide sequence ID" value="NZ_JAJHNU010000005.1"/>
</dbReference>
<evidence type="ECO:0000313" key="8">
    <source>
        <dbReference type="Proteomes" id="UP001168613"/>
    </source>
</evidence>
<feature type="domain" description="Acyl-CoA dehydrogenase/oxidase C-terminal" evidence="6">
    <location>
        <begin position="196"/>
        <end position="327"/>
    </location>
</feature>
<keyword evidence="5" id="KW-0560">Oxidoreductase</keyword>
<dbReference type="InterPro" id="IPR036250">
    <property type="entry name" value="AcylCo_DH-like_C"/>
</dbReference>
<evidence type="ECO:0000256" key="5">
    <source>
        <dbReference type="ARBA" id="ARBA00023002"/>
    </source>
</evidence>
<dbReference type="Gene3D" id="1.10.540.10">
    <property type="entry name" value="Acyl-CoA dehydrogenase/oxidase, N-terminal domain"/>
    <property type="match status" value="1"/>
</dbReference>
<dbReference type="Proteomes" id="UP001168613">
    <property type="component" value="Unassembled WGS sequence"/>
</dbReference>
<dbReference type="InterPro" id="IPR037069">
    <property type="entry name" value="AcylCoA_DH/ox_N_sf"/>
</dbReference>
<evidence type="ECO:0000256" key="4">
    <source>
        <dbReference type="ARBA" id="ARBA00022827"/>
    </source>
</evidence>
<dbReference type="Pfam" id="PF00441">
    <property type="entry name" value="Acyl-CoA_dh_1"/>
    <property type="match status" value="1"/>
</dbReference>
<dbReference type="InterPro" id="IPR009100">
    <property type="entry name" value="AcylCoA_DH/oxidase_NM_dom_sf"/>
</dbReference>